<evidence type="ECO:0000313" key="8">
    <source>
        <dbReference type="EMBL" id="KAK7089297.1"/>
    </source>
</evidence>
<comment type="caution">
    <text evidence="8">The sequence shown here is derived from an EMBL/GenBank/DDBJ whole genome shotgun (WGS) entry which is preliminary data.</text>
</comment>
<evidence type="ECO:0000313" key="9">
    <source>
        <dbReference type="Proteomes" id="UP001374579"/>
    </source>
</evidence>
<keyword evidence="9" id="KW-1185">Reference proteome</keyword>
<dbReference type="GO" id="GO:0005856">
    <property type="term" value="C:cytoskeleton"/>
    <property type="evidence" value="ECO:0007669"/>
    <property type="project" value="UniProtKB-SubCell"/>
</dbReference>
<dbReference type="InterPro" id="IPR004000">
    <property type="entry name" value="Actin"/>
</dbReference>
<dbReference type="FunFam" id="3.90.640.10:FF:000007">
    <property type="entry name" value="Actin like 7B"/>
    <property type="match status" value="1"/>
</dbReference>
<dbReference type="SUPFAM" id="SSF53067">
    <property type="entry name" value="Actin-like ATPase domain"/>
    <property type="match status" value="2"/>
</dbReference>
<evidence type="ECO:0000256" key="5">
    <source>
        <dbReference type="ARBA" id="ARBA00022840"/>
    </source>
</evidence>
<reference evidence="8 9" key="1">
    <citation type="submission" date="2024-02" db="EMBL/GenBank/DDBJ databases">
        <title>Chromosome-scale genome assembly of the rough periwinkle Littorina saxatilis.</title>
        <authorList>
            <person name="De Jode A."/>
            <person name="Faria R."/>
            <person name="Formenti G."/>
            <person name="Sims Y."/>
            <person name="Smith T.P."/>
            <person name="Tracey A."/>
            <person name="Wood J.M.D."/>
            <person name="Zagrodzka Z.B."/>
            <person name="Johannesson K."/>
            <person name="Butlin R.K."/>
            <person name="Leder E.H."/>
        </authorList>
    </citation>
    <scope>NUCLEOTIDE SEQUENCE [LARGE SCALE GENOMIC DNA]</scope>
    <source>
        <strain evidence="8">Snail1</strain>
        <tissue evidence="8">Muscle</tissue>
    </source>
</reference>
<comment type="similarity">
    <text evidence="7">Belongs to the actin family.</text>
</comment>
<evidence type="ECO:0000256" key="7">
    <source>
        <dbReference type="RuleBase" id="RU000487"/>
    </source>
</evidence>
<keyword evidence="3" id="KW-0963">Cytoplasm</keyword>
<accession>A0AAN9FZ93</accession>
<dbReference type="InterPro" id="IPR043129">
    <property type="entry name" value="ATPase_NBD"/>
</dbReference>
<dbReference type="Proteomes" id="UP001374579">
    <property type="component" value="Unassembled WGS sequence"/>
</dbReference>
<evidence type="ECO:0000256" key="6">
    <source>
        <dbReference type="ARBA" id="ARBA00023212"/>
    </source>
</evidence>
<keyword evidence="6" id="KW-0206">Cytoskeleton</keyword>
<dbReference type="Gene3D" id="3.90.640.10">
    <property type="entry name" value="Actin, Chain A, domain 4"/>
    <property type="match status" value="1"/>
</dbReference>
<comment type="function">
    <text evidence="1">Actins are highly conserved proteins that are involved in various types of cell motility and are ubiquitously expressed in all eukaryotic cells.</text>
</comment>
<evidence type="ECO:0000256" key="2">
    <source>
        <dbReference type="ARBA" id="ARBA00004245"/>
    </source>
</evidence>
<sequence length="386" mass="43042">MSDEEDPVVVIDNGSGVCRAGFAGDDCPSVVLSSVVGYPKHKGVMLGMAQNDSYVGKDAQERRGILDLNYPMDRGIITDWDDMEKIWHHVFFNELRRDPKESHVLLSEPMLNPRNHREKLCEVMFETFQTPEFFVEIQPVLALHGKGTGTGTVVVSGEGLTQILPIFESCVISEAAMRLDLAGKDLTEHMMQLLTLRGYRFNTSADREALRDMKETHCYVAADFDKEVLSSRTSAPSLEPVSSSFGERVYHLPDGQEVTIRDERFQCPEALFRPWLLGKDCPGLHEAIYSSIMKSPIDTRRNLFAYIILSGGNTLFPGIAQRMMSEIRSLAPEVKRTVRVTESKDRADFVWIGGSILGSLSTFVGMSLTKAVYEDVGLSALPRSPV</sequence>
<dbReference type="EMBL" id="JBAMIC010002284">
    <property type="protein sequence ID" value="KAK7089297.1"/>
    <property type="molecule type" value="Genomic_DNA"/>
</dbReference>
<comment type="subcellular location">
    <subcellularLocation>
        <location evidence="2">Cytoplasm</location>
        <location evidence="2">Cytoskeleton</location>
    </subcellularLocation>
</comment>
<dbReference type="PRINTS" id="PR00190">
    <property type="entry name" value="ACTIN"/>
</dbReference>
<dbReference type="GO" id="GO:0005524">
    <property type="term" value="F:ATP binding"/>
    <property type="evidence" value="ECO:0007669"/>
    <property type="project" value="UniProtKB-KW"/>
</dbReference>
<keyword evidence="4" id="KW-0547">Nucleotide-binding</keyword>
<keyword evidence="5" id="KW-0067">ATP-binding</keyword>
<proteinExistence type="inferred from homology"/>
<dbReference type="Gene3D" id="3.30.420.40">
    <property type="match status" value="2"/>
</dbReference>
<evidence type="ECO:0000256" key="1">
    <source>
        <dbReference type="ARBA" id="ARBA00003520"/>
    </source>
</evidence>
<dbReference type="FunFam" id="3.30.420.40:FF:000148">
    <property type="entry name" value="Actin, alpha skeletal muscle"/>
    <property type="match status" value="1"/>
</dbReference>
<dbReference type="SMART" id="SM00268">
    <property type="entry name" value="ACTIN"/>
    <property type="match status" value="1"/>
</dbReference>
<dbReference type="Pfam" id="PF00022">
    <property type="entry name" value="Actin"/>
    <property type="match status" value="1"/>
</dbReference>
<dbReference type="PANTHER" id="PTHR11937">
    <property type="entry name" value="ACTIN"/>
    <property type="match status" value="1"/>
</dbReference>
<evidence type="ECO:0008006" key="10">
    <source>
        <dbReference type="Google" id="ProtNLM"/>
    </source>
</evidence>
<evidence type="ECO:0000256" key="3">
    <source>
        <dbReference type="ARBA" id="ARBA00022490"/>
    </source>
</evidence>
<protein>
    <recommendedName>
        <fullName evidence="10">Actin</fullName>
    </recommendedName>
</protein>
<dbReference type="AlphaFoldDB" id="A0AAN9FZ93"/>
<organism evidence="8 9">
    <name type="scientific">Littorina saxatilis</name>
    <dbReference type="NCBI Taxonomy" id="31220"/>
    <lineage>
        <taxon>Eukaryota</taxon>
        <taxon>Metazoa</taxon>
        <taxon>Spiralia</taxon>
        <taxon>Lophotrochozoa</taxon>
        <taxon>Mollusca</taxon>
        <taxon>Gastropoda</taxon>
        <taxon>Caenogastropoda</taxon>
        <taxon>Littorinimorpha</taxon>
        <taxon>Littorinoidea</taxon>
        <taxon>Littorinidae</taxon>
        <taxon>Littorina</taxon>
    </lineage>
</organism>
<name>A0AAN9FZ93_9CAEN</name>
<evidence type="ECO:0000256" key="4">
    <source>
        <dbReference type="ARBA" id="ARBA00022741"/>
    </source>
</evidence>
<gene>
    <name evidence="8" type="ORF">V1264_024200</name>
</gene>